<accession>A0A2S4Q2D7</accession>
<reference evidence="1 2" key="1">
    <citation type="submission" date="2017-10" db="EMBL/GenBank/DDBJ databases">
        <title>Development of genomic resources for the powdery mildew, Erysiphe pulchra.</title>
        <authorList>
            <person name="Wadl P.A."/>
            <person name="Mack B.M."/>
            <person name="Moore G."/>
            <person name="Beltz S.B."/>
        </authorList>
    </citation>
    <scope>NUCLEOTIDE SEQUENCE [LARGE SCALE GENOMIC DNA]</scope>
    <source>
        <strain evidence="1">Cflorida</strain>
    </source>
</reference>
<gene>
    <name evidence="1" type="ORF">EPUL_000173</name>
</gene>
<evidence type="ECO:0000313" key="2">
    <source>
        <dbReference type="Proteomes" id="UP000237438"/>
    </source>
</evidence>
<evidence type="ECO:0000313" key="1">
    <source>
        <dbReference type="EMBL" id="POS88427.1"/>
    </source>
</evidence>
<dbReference type="EMBL" id="PEDP01000003">
    <property type="protein sequence ID" value="POS88427.1"/>
    <property type="molecule type" value="Genomic_DNA"/>
</dbReference>
<dbReference type="AlphaFoldDB" id="A0A2S4Q2D7"/>
<dbReference type="Proteomes" id="UP000237438">
    <property type="component" value="Unassembled WGS sequence"/>
</dbReference>
<keyword evidence="2" id="KW-1185">Reference proteome</keyword>
<proteinExistence type="predicted"/>
<protein>
    <submittedName>
        <fullName evidence="1">Uncharacterized protein</fullName>
    </submittedName>
</protein>
<comment type="caution">
    <text evidence="1">The sequence shown here is derived from an EMBL/GenBank/DDBJ whole genome shotgun (WGS) entry which is preliminary data.</text>
</comment>
<organism evidence="1 2">
    <name type="scientific">Erysiphe pulchra</name>
    <dbReference type="NCBI Taxonomy" id="225359"/>
    <lineage>
        <taxon>Eukaryota</taxon>
        <taxon>Fungi</taxon>
        <taxon>Dikarya</taxon>
        <taxon>Ascomycota</taxon>
        <taxon>Pezizomycotina</taxon>
        <taxon>Leotiomycetes</taxon>
        <taxon>Erysiphales</taxon>
        <taxon>Erysiphaceae</taxon>
        <taxon>Erysiphe</taxon>
    </lineage>
</organism>
<name>A0A2S4Q2D7_9PEZI</name>
<sequence length="334" mass="38249">MKNGHFIKCKRVDESVPEPPLDDPNVKYNYKCGHDLLSHEVIQFSAETAVSSLGKNKVFPIPYEGNLYRPELKYWIYPVMRANKAHKVRTMPESTYLVVVSAAGELIDVIAELRNRDFIKCTKTIEVTDTNIDEDEDLRSGYLCDLEFFNTRHIKHTAALAKARQESKSSVGVYPKNYFGPTLERENWIFPLLPSGMLYGGVARPYKYFLIMNTEFQVEYAAMKTPEGIRPCEVSTRSLGAVPSETDDFKCRKTEFSNKFLQEVVQVACKSLGTNRRRFPGKYQGPPFAIEGPYVTWPIVKGKQLAGSNKYPNFISPCTKLWRLRFLILILIFE</sequence>